<dbReference type="EMBL" id="AUZX01007042">
    <property type="protein sequence ID" value="EQD60966.1"/>
    <property type="molecule type" value="Genomic_DNA"/>
</dbReference>
<dbReference type="InterPro" id="IPR050834">
    <property type="entry name" value="Glycosyltransf_2"/>
</dbReference>
<evidence type="ECO:0000313" key="2">
    <source>
        <dbReference type="EMBL" id="EQD60966.1"/>
    </source>
</evidence>
<reference evidence="2" key="2">
    <citation type="journal article" date="2014" name="ISME J.">
        <title>Microbial stratification in low pH oxic and suboxic macroscopic growths along an acid mine drainage.</title>
        <authorList>
            <person name="Mendez-Garcia C."/>
            <person name="Mesa V."/>
            <person name="Sprenger R.R."/>
            <person name="Richter M."/>
            <person name="Diez M.S."/>
            <person name="Solano J."/>
            <person name="Bargiela R."/>
            <person name="Golyshina O.V."/>
            <person name="Manteca A."/>
            <person name="Ramos J.L."/>
            <person name="Gallego J.R."/>
            <person name="Llorente I."/>
            <person name="Martins Dos Santos V.A."/>
            <person name="Jensen O.N."/>
            <person name="Pelaez A.I."/>
            <person name="Sanchez J."/>
            <person name="Ferrer M."/>
        </authorList>
    </citation>
    <scope>NUCLEOTIDE SEQUENCE</scope>
</reference>
<dbReference type="Gene3D" id="3.90.550.10">
    <property type="entry name" value="Spore Coat Polysaccharide Biosynthesis Protein SpsA, Chain A"/>
    <property type="match status" value="1"/>
</dbReference>
<evidence type="ECO:0000259" key="1">
    <source>
        <dbReference type="Pfam" id="PF00535"/>
    </source>
</evidence>
<dbReference type="AlphaFoldDB" id="T1AK44"/>
<accession>T1AK44</accession>
<gene>
    <name evidence="2" type="ORF">B1A_09887</name>
</gene>
<dbReference type="GO" id="GO:0016740">
    <property type="term" value="F:transferase activity"/>
    <property type="evidence" value="ECO:0007669"/>
    <property type="project" value="UniProtKB-KW"/>
</dbReference>
<comment type="caution">
    <text evidence="2">The sequence shown here is derived from an EMBL/GenBank/DDBJ whole genome shotgun (WGS) entry which is preliminary data.</text>
</comment>
<dbReference type="SUPFAM" id="SSF53448">
    <property type="entry name" value="Nucleotide-diphospho-sugar transferases"/>
    <property type="match status" value="1"/>
</dbReference>
<keyword evidence="2" id="KW-0808">Transferase</keyword>
<reference evidence="2" key="1">
    <citation type="submission" date="2013-08" db="EMBL/GenBank/DDBJ databases">
        <authorList>
            <person name="Mendez C."/>
            <person name="Richter M."/>
            <person name="Ferrer M."/>
            <person name="Sanchez J."/>
        </authorList>
    </citation>
    <scope>NUCLEOTIDE SEQUENCE</scope>
</reference>
<dbReference type="PANTHER" id="PTHR43685:SF3">
    <property type="entry name" value="SLR2126 PROTEIN"/>
    <property type="match status" value="1"/>
</dbReference>
<name>T1AK44_9ZZZZ</name>
<dbReference type="InterPro" id="IPR029044">
    <property type="entry name" value="Nucleotide-diphossugar_trans"/>
</dbReference>
<feature type="non-terminal residue" evidence="2">
    <location>
        <position position="98"/>
    </location>
</feature>
<feature type="domain" description="Glycosyltransferase 2-like" evidence="1">
    <location>
        <begin position="8"/>
        <end position="96"/>
    </location>
</feature>
<dbReference type="InterPro" id="IPR001173">
    <property type="entry name" value="Glyco_trans_2-like"/>
</dbReference>
<sequence length="98" mass="10402">MVANDPGDWFEESLQAIVASDYPNFSVIIVDNGSRVTLAQRVGASLPNALFLRNETNLGFSAAVDAAVRNVTSATYLMICHDDAAVAPDAISIMVEDA</sequence>
<dbReference type="Pfam" id="PF00535">
    <property type="entry name" value="Glycos_transf_2"/>
    <property type="match status" value="1"/>
</dbReference>
<protein>
    <submittedName>
        <fullName evidence="2">Glycosyltransferase</fullName>
    </submittedName>
</protein>
<dbReference type="PANTHER" id="PTHR43685">
    <property type="entry name" value="GLYCOSYLTRANSFERASE"/>
    <property type="match status" value="1"/>
</dbReference>
<proteinExistence type="predicted"/>
<organism evidence="2">
    <name type="scientific">mine drainage metagenome</name>
    <dbReference type="NCBI Taxonomy" id="410659"/>
    <lineage>
        <taxon>unclassified sequences</taxon>
        <taxon>metagenomes</taxon>
        <taxon>ecological metagenomes</taxon>
    </lineage>
</organism>